<name>A0A397Q5H3_9HYPH</name>
<reference evidence="1 2" key="1">
    <citation type="submission" date="2018-08" db="EMBL/GenBank/DDBJ databases">
        <title>Genomic Encyclopedia of Archaeal and Bacterial Type Strains, Phase II (KMG-II): from individual species to whole genera.</title>
        <authorList>
            <person name="Goeker M."/>
        </authorList>
    </citation>
    <scope>NUCLEOTIDE SEQUENCE [LARGE SCALE GENOMIC DNA]</scope>
    <source>
        <strain evidence="1 2">DSM 5002</strain>
    </source>
</reference>
<dbReference type="RefSeq" id="WP_147361526.1">
    <property type="nucleotide sequence ID" value="NZ_QXDF01000001.1"/>
</dbReference>
<proteinExistence type="predicted"/>
<comment type="caution">
    <text evidence="1">The sequence shown here is derived from an EMBL/GenBank/DDBJ whole genome shotgun (WGS) entry which is preliminary data.</text>
</comment>
<evidence type="ECO:0000313" key="1">
    <source>
        <dbReference type="EMBL" id="RIA56352.1"/>
    </source>
</evidence>
<evidence type="ECO:0000313" key="2">
    <source>
        <dbReference type="Proteomes" id="UP000266273"/>
    </source>
</evidence>
<dbReference type="Proteomes" id="UP000266273">
    <property type="component" value="Unassembled WGS sequence"/>
</dbReference>
<accession>A0A397Q5H3</accession>
<keyword evidence="2" id="KW-1185">Reference proteome</keyword>
<organism evidence="1 2">
    <name type="scientific">Dichotomicrobium thermohalophilum</name>
    <dbReference type="NCBI Taxonomy" id="933063"/>
    <lineage>
        <taxon>Bacteria</taxon>
        <taxon>Pseudomonadati</taxon>
        <taxon>Pseudomonadota</taxon>
        <taxon>Alphaproteobacteria</taxon>
        <taxon>Hyphomicrobiales</taxon>
        <taxon>Hyphomicrobiaceae</taxon>
        <taxon>Dichotomicrobium</taxon>
    </lineage>
</organism>
<protein>
    <submittedName>
        <fullName evidence="1">Uncharacterized protein</fullName>
    </submittedName>
</protein>
<sequence length="348" mass="39261">MSVDVSSPGPWLNIGADSIRDRFVAHMRKSAFPESFEGVVQGIAPPEDCEITIIIKHISIDPTKRGGALAPCNICGAHPKWKRDGMLILVNGWLYIIGPICGAKHYGERFWREEARFDRERAELTALGFLVTNAAKLVRLRLAAEAIRPHAEAAIVAHSQLLKTTKAFAELRRAATTQAGWLQVDEKHYVQDEHGKPVPKWQRINFAQIQGQAALRTKCNIIDRLDFVFKTLDSFGSNYETALDRIDKAMTQEELPELAGQVRQAHNTLNEIIEEIKEFQTFFSRRNFQNIGAWAAHRGCPFGLTVECYRNWRALTAKNARRRVPIDVTELMSPLPELTKPIQLDDAA</sequence>
<dbReference type="AlphaFoldDB" id="A0A397Q5H3"/>
<dbReference type="OrthoDB" id="8444286at2"/>
<dbReference type="EMBL" id="QXDF01000001">
    <property type="protein sequence ID" value="RIA56352.1"/>
    <property type="molecule type" value="Genomic_DNA"/>
</dbReference>
<gene>
    <name evidence="1" type="ORF">BXY53_1457</name>
</gene>